<dbReference type="PANTHER" id="PTHR37938">
    <property type="entry name" value="BLL0215 PROTEIN"/>
    <property type="match status" value="1"/>
</dbReference>
<keyword evidence="2" id="KW-0472">Membrane</keyword>
<dbReference type="EMBL" id="PCSV01000030">
    <property type="protein sequence ID" value="PIP57130.1"/>
    <property type="molecule type" value="Genomic_DNA"/>
</dbReference>
<keyword evidence="2" id="KW-1133">Transmembrane helix</keyword>
<name>A0A2H0BJE4_9BACT</name>
<dbReference type="AlphaFoldDB" id="A0A2H0BJE4"/>
<feature type="region of interest" description="Disordered" evidence="1">
    <location>
        <begin position="1"/>
        <end position="20"/>
    </location>
</feature>
<feature type="transmembrane region" description="Helical" evidence="2">
    <location>
        <begin position="73"/>
        <end position="94"/>
    </location>
</feature>
<reference evidence="3 4" key="1">
    <citation type="submission" date="2017-09" db="EMBL/GenBank/DDBJ databases">
        <title>Depth-based differentiation of microbial function through sediment-hosted aquifers and enrichment of novel symbionts in the deep terrestrial subsurface.</title>
        <authorList>
            <person name="Probst A.J."/>
            <person name="Ladd B."/>
            <person name="Jarett J.K."/>
            <person name="Geller-Mcgrath D.E."/>
            <person name="Sieber C.M."/>
            <person name="Emerson J.B."/>
            <person name="Anantharaman K."/>
            <person name="Thomas B.C."/>
            <person name="Malmstrom R."/>
            <person name="Stieglmeier M."/>
            <person name="Klingl A."/>
            <person name="Woyke T."/>
            <person name="Ryan C.M."/>
            <person name="Banfield J.F."/>
        </authorList>
    </citation>
    <scope>NUCLEOTIDE SEQUENCE [LARGE SCALE GENOMIC DNA]</scope>
    <source>
        <strain evidence="3">CG22_combo_CG10-13_8_21_14_all_45_10</strain>
    </source>
</reference>
<evidence type="ECO:0000256" key="1">
    <source>
        <dbReference type="SAM" id="MobiDB-lite"/>
    </source>
</evidence>
<organism evidence="3 4">
    <name type="scientific">Candidatus Woesebacteria bacterium CG22_combo_CG10-13_8_21_14_all_45_10</name>
    <dbReference type="NCBI Taxonomy" id="1975060"/>
    <lineage>
        <taxon>Bacteria</taxon>
        <taxon>Candidatus Woeseibacteriota</taxon>
    </lineage>
</organism>
<evidence type="ECO:0000313" key="3">
    <source>
        <dbReference type="EMBL" id="PIP57130.1"/>
    </source>
</evidence>
<evidence type="ECO:0000313" key="4">
    <source>
        <dbReference type="Proteomes" id="UP000230759"/>
    </source>
</evidence>
<dbReference type="PANTHER" id="PTHR37938:SF1">
    <property type="entry name" value="BLL0215 PROTEIN"/>
    <property type="match status" value="1"/>
</dbReference>
<protein>
    <submittedName>
        <fullName evidence="3">Uncharacterized protein</fullName>
    </submittedName>
</protein>
<sequence>MPDIFVNPPTPNLPPKPSPIVPDASPATPPAFRKNHPSCFSAFALYPDKVRFETKEKEEKVVLFLRQHPLVNVPWILLVVAMLLAPLLVGRLGILAFLPHGFELILILAWYLLTLIIAMENFLDWFFNVCIVTNLRIVDIDFVNLIYKNVSDANINKIQDVSYNMGGVIRTIFNFGDVVIQTAAEIEQFEFEAVPNPARVVKILEDLRFGKGERESK</sequence>
<comment type="caution">
    <text evidence="3">The sequence shown here is derived from an EMBL/GenBank/DDBJ whole genome shotgun (WGS) entry which is preliminary data.</text>
</comment>
<dbReference type="Proteomes" id="UP000230759">
    <property type="component" value="Unassembled WGS sequence"/>
</dbReference>
<keyword evidence="2" id="KW-0812">Transmembrane</keyword>
<feature type="compositionally biased region" description="Pro residues" evidence="1">
    <location>
        <begin position="8"/>
        <end position="20"/>
    </location>
</feature>
<proteinExistence type="predicted"/>
<evidence type="ECO:0000256" key="2">
    <source>
        <dbReference type="SAM" id="Phobius"/>
    </source>
</evidence>
<feature type="transmembrane region" description="Helical" evidence="2">
    <location>
        <begin position="101"/>
        <end position="119"/>
    </location>
</feature>
<gene>
    <name evidence="3" type="ORF">COX04_01190</name>
</gene>
<accession>A0A2H0BJE4</accession>